<keyword evidence="3" id="KW-1185">Reference proteome</keyword>
<accession>D5AVA9</accession>
<dbReference type="KEGG" id="rcp:RCAP_rcc02161"/>
<gene>
    <name evidence="2" type="ordered locus">RCAP_rcc02161</name>
</gene>
<organism evidence="2 3">
    <name type="scientific">Rhodobacter capsulatus (strain ATCC BAA-309 / NBRC 16581 / SB1003)</name>
    <dbReference type="NCBI Taxonomy" id="272942"/>
    <lineage>
        <taxon>Bacteria</taxon>
        <taxon>Pseudomonadati</taxon>
        <taxon>Pseudomonadota</taxon>
        <taxon>Alphaproteobacteria</taxon>
        <taxon>Rhodobacterales</taxon>
        <taxon>Rhodobacter group</taxon>
        <taxon>Rhodobacter</taxon>
    </lineage>
</organism>
<dbReference type="Proteomes" id="UP000002361">
    <property type="component" value="Chromosome"/>
</dbReference>
<dbReference type="Pfam" id="PF06568">
    <property type="entry name" value="YjiS-like"/>
    <property type="match status" value="1"/>
</dbReference>
<dbReference type="GeneID" id="31492589"/>
<dbReference type="RefSeq" id="WP_013067870.1">
    <property type="nucleotide sequence ID" value="NC_014034.1"/>
</dbReference>
<dbReference type="OrthoDB" id="7874289at2"/>
<dbReference type="HOGENOM" id="CLU_178481_4_1_5"/>
<sequence length="54" mass="6282">MKRLLSRLIASAERHARYRRTRDEIARLSPRLSRDLGISPQDAEDLAHRAVYGH</sequence>
<evidence type="ECO:0000313" key="3">
    <source>
        <dbReference type="Proteomes" id="UP000002361"/>
    </source>
</evidence>
<protein>
    <recommendedName>
        <fullName evidence="1">YjiS-like domain-containing protein</fullName>
    </recommendedName>
</protein>
<evidence type="ECO:0000313" key="2">
    <source>
        <dbReference type="EMBL" id="ADE85891.1"/>
    </source>
</evidence>
<reference evidence="2 3" key="2">
    <citation type="journal article" date="2010" name="J. Bacteriol.">
        <title>Complete genome sequence of the photosynthetic purple nonsulfur bacterium Rhodobacter capsulatus SB 1003.</title>
        <authorList>
            <person name="Strnad H."/>
            <person name="Lapidus A."/>
            <person name="Paces J."/>
            <person name="Ulbrich P."/>
            <person name="Vlcek C."/>
            <person name="Paces V."/>
            <person name="Haselkorn R."/>
        </authorList>
    </citation>
    <scope>NUCLEOTIDE SEQUENCE [LARGE SCALE GENOMIC DNA]</scope>
    <source>
        <strain evidence="3">ATCC BAA-309 / NBRC 16581 / SB1003</strain>
    </source>
</reference>
<evidence type="ECO:0000259" key="1">
    <source>
        <dbReference type="Pfam" id="PF06568"/>
    </source>
</evidence>
<name>D5AVA9_RHOCB</name>
<dbReference type="InterPro" id="IPR009506">
    <property type="entry name" value="YjiS-like"/>
</dbReference>
<dbReference type="EMBL" id="CP001312">
    <property type="protein sequence ID" value="ADE85891.1"/>
    <property type="molecule type" value="Genomic_DNA"/>
</dbReference>
<proteinExistence type="predicted"/>
<dbReference type="AlphaFoldDB" id="D5AVA9"/>
<feature type="domain" description="YjiS-like" evidence="1">
    <location>
        <begin position="8"/>
        <end position="44"/>
    </location>
</feature>
<reference key="1">
    <citation type="submission" date="2008-12" db="EMBL/GenBank/DDBJ databases">
        <title>Complete genome sequence of Rhodobacter capsulatus SB1003.</title>
        <authorList>
            <person name="Strnad H."/>
            <person name="Lapidus A."/>
            <person name="Vlcek C."/>
            <person name="Ulbrich P."/>
            <person name="Paces J."/>
            <person name="Maltsev N."/>
            <person name="Kumar V."/>
            <person name="Kogan Y."/>
            <person name="Milgram A."/>
            <person name="Rebrekov D."/>
            <person name="Mazur M."/>
            <person name="Cox R."/>
            <person name="Kyrpides N."/>
            <person name="Kolar M."/>
            <person name="Sachova J."/>
            <person name="Ridl J."/>
            <person name="Ivanova N."/>
            <person name="Kapatral V."/>
            <person name="Los T."/>
            <person name="Lykidis A."/>
            <person name="Mikhailova N."/>
            <person name="Reznik G."/>
            <person name="Vasieva O."/>
            <person name="Fonstein M."/>
            <person name="Paces V."/>
            <person name="Haselkorn R."/>
        </authorList>
    </citation>
    <scope>NUCLEOTIDE SEQUENCE</scope>
    <source>
        <strain>SB1003</strain>
    </source>
</reference>